<dbReference type="RefSeq" id="WP_094406642.1">
    <property type="nucleotide sequence ID" value="NZ_BMJZ01000013.1"/>
</dbReference>
<keyword evidence="2" id="KW-0270">Exopolysaccharide synthesis</keyword>
<keyword evidence="5" id="KW-0808">Transferase</keyword>
<feature type="transmembrane region" description="Helical" evidence="3">
    <location>
        <begin position="39"/>
        <end position="60"/>
    </location>
</feature>
<evidence type="ECO:0000256" key="3">
    <source>
        <dbReference type="SAM" id="Phobius"/>
    </source>
</evidence>
<dbReference type="Pfam" id="PF02397">
    <property type="entry name" value="Bac_transf"/>
    <property type="match status" value="1"/>
</dbReference>
<evidence type="ECO:0000256" key="2">
    <source>
        <dbReference type="ARBA" id="ARBA00023169"/>
    </source>
</evidence>
<keyword evidence="6" id="KW-1185">Reference proteome</keyword>
<name>A0A255XZ39_9PROT</name>
<sequence>MSDDALLNSLAADWEAETRPEASSPLPWSVRIGKRGFDVAAAGLGLLVCAPIMAVVALAVKLDSPGPVFYRQLRVGETTAKQTRLFHMIKFRSMGVNAEAKTGAVWAQKNDPRVTRVGRFLRKTRLDELPQFINVLRGEMSIIGPRPERPGIVPRLENSIPFYAERVYGVRPGITGLAQVSMDYDETVEDTRCKVGYDHAYALALTKFSSWLATDASIAIRTVFVMLGARGR</sequence>
<dbReference type="Proteomes" id="UP000216361">
    <property type="component" value="Unassembled WGS sequence"/>
</dbReference>
<feature type="domain" description="Bacterial sugar transferase" evidence="4">
    <location>
        <begin position="34"/>
        <end position="227"/>
    </location>
</feature>
<dbReference type="PANTHER" id="PTHR30576">
    <property type="entry name" value="COLANIC BIOSYNTHESIS UDP-GLUCOSE LIPID CARRIER TRANSFERASE"/>
    <property type="match status" value="1"/>
</dbReference>
<evidence type="ECO:0000259" key="4">
    <source>
        <dbReference type="Pfam" id="PF02397"/>
    </source>
</evidence>
<organism evidence="5 6">
    <name type="scientific">Elstera cyanobacteriorum</name>
    <dbReference type="NCBI Taxonomy" id="2022747"/>
    <lineage>
        <taxon>Bacteria</taxon>
        <taxon>Pseudomonadati</taxon>
        <taxon>Pseudomonadota</taxon>
        <taxon>Alphaproteobacteria</taxon>
        <taxon>Rhodospirillales</taxon>
        <taxon>Rhodospirillaceae</taxon>
        <taxon>Elstera</taxon>
    </lineage>
</organism>
<keyword evidence="3" id="KW-0812">Transmembrane</keyword>
<reference evidence="5 6" key="1">
    <citation type="submission" date="2017-07" db="EMBL/GenBank/DDBJ databases">
        <title>Elstera cyanobacteriorum sp. nov., a novel bacterium isolated from cyanobacterial aggregates in a eutrophic lake.</title>
        <authorList>
            <person name="Cai H."/>
        </authorList>
    </citation>
    <scope>NUCLEOTIDE SEQUENCE [LARGE SCALE GENOMIC DNA]</scope>
    <source>
        <strain evidence="5 6">TH019</strain>
    </source>
</reference>
<evidence type="ECO:0000313" key="5">
    <source>
        <dbReference type="EMBL" id="OYQ22238.1"/>
    </source>
</evidence>
<dbReference type="EMBL" id="NOXS01000014">
    <property type="protein sequence ID" value="OYQ22238.1"/>
    <property type="molecule type" value="Genomic_DNA"/>
</dbReference>
<keyword evidence="3" id="KW-0472">Membrane</keyword>
<accession>A0A255XZ39</accession>
<dbReference type="InterPro" id="IPR003362">
    <property type="entry name" value="Bact_transf"/>
</dbReference>
<dbReference type="AlphaFoldDB" id="A0A255XZ39"/>
<dbReference type="OrthoDB" id="9808602at2"/>
<keyword evidence="3" id="KW-1133">Transmembrane helix</keyword>
<dbReference type="PANTHER" id="PTHR30576:SF0">
    <property type="entry name" value="UNDECAPRENYL-PHOSPHATE N-ACETYLGALACTOSAMINYL 1-PHOSPHATE TRANSFERASE-RELATED"/>
    <property type="match status" value="1"/>
</dbReference>
<dbReference type="GO" id="GO:0016780">
    <property type="term" value="F:phosphotransferase activity, for other substituted phosphate groups"/>
    <property type="evidence" value="ECO:0007669"/>
    <property type="project" value="TreeGrafter"/>
</dbReference>
<protein>
    <submittedName>
        <fullName evidence="5">Sugar transferase</fullName>
    </submittedName>
</protein>
<proteinExistence type="inferred from homology"/>
<comment type="caution">
    <text evidence="5">The sequence shown here is derived from an EMBL/GenBank/DDBJ whole genome shotgun (WGS) entry which is preliminary data.</text>
</comment>
<comment type="similarity">
    <text evidence="1">Belongs to the bacterial sugar transferase family.</text>
</comment>
<evidence type="ECO:0000313" key="6">
    <source>
        <dbReference type="Proteomes" id="UP000216361"/>
    </source>
</evidence>
<dbReference type="GO" id="GO:0000271">
    <property type="term" value="P:polysaccharide biosynthetic process"/>
    <property type="evidence" value="ECO:0007669"/>
    <property type="project" value="UniProtKB-KW"/>
</dbReference>
<evidence type="ECO:0000256" key="1">
    <source>
        <dbReference type="ARBA" id="ARBA00006464"/>
    </source>
</evidence>
<gene>
    <name evidence="5" type="ORF">CHR90_00530</name>
</gene>